<accession>A0ABU7KJI1</accession>
<dbReference type="PANTHER" id="PTHR34404:SF2">
    <property type="entry name" value="CONSERVED SERINE RICH PROTEIN"/>
    <property type="match status" value="1"/>
</dbReference>
<sequence>MPTYQYACTECGAQMEVVQSFSDDALTVCPECEGRLRKVYSAVGIVFKGSGFYRTDSGKTSNSSVLTGANAGSGDGKDSGSSESGGTSSSGTDAKSSSGDSGSKAGTGAGTSTSTSTTSSTAAAAG</sequence>
<gene>
    <name evidence="3" type="ORF">Q8A49_02945</name>
</gene>
<feature type="compositionally biased region" description="Polar residues" evidence="1">
    <location>
        <begin position="58"/>
        <end position="67"/>
    </location>
</feature>
<dbReference type="PANTHER" id="PTHR34404">
    <property type="entry name" value="REGULATORY PROTEIN, FMDB FAMILY"/>
    <property type="match status" value="1"/>
</dbReference>
<dbReference type="SMART" id="SM00834">
    <property type="entry name" value="CxxC_CXXC_SSSS"/>
    <property type="match status" value="1"/>
</dbReference>
<evidence type="ECO:0000313" key="3">
    <source>
        <dbReference type="EMBL" id="MEE2049446.1"/>
    </source>
</evidence>
<feature type="compositionally biased region" description="Low complexity" evidence="1">
    <location>
        <begin position="81"/>
        <end position="126"/>
    </location>
</feature>
<dbReference type="EMBL" id="JAUUCC010000004">
    <property type="protein sequence ID" value="MEE2049446.1"/>
    <property type="molecule type" value="Genomic_DNA"/>
</dbReference>
<reference evidence="3 4" key="1">
    <citation type="submission" date="2023-07" db="EMBL/GenBank/DDBJ databases">
        <authorList>
            <person name="Girao M."/>
            <person name="Carvalho M.F."/>
        </authorList>
    </citation>
    <scope>NUCLEOTIDE SEQUENCE [LARGE SCALE GENOMIC DNA]</scope>
    <source>
        <strain evidence="3 4">66/93</strain>
    </source>
</reference>
<evidence type="ECO:0000313" key="4">
    <source>
        <dbReference type="Proteomes" id="UP001348641"/>
    </source>
</evidence>
<evidence type="ECO:0000259" key="2">
    <source>
        <dbReference type="SMART" id="SM00834"/>
    </source>
</evidence>
<name>A0ABU7KJI1_9ACTN</name>
<evidence type="ECO:0000256" key="1">
    <source>
        <dbReference type="SAM" id="MobiDB-lite"/>
    </source>
</evidence>
<dbReference type="Pfam" id="PF09723">
    <property type="entry name" value="Zn_ribbon_8"/>
    <property type="match status" value="1"/>
</dbReference>
<comment type="caution">
    <text evidence="3">The sequence shown here is derived from an EMBL/GenBank/DDBJ whole genome shotgun (WGS) entry which is preliminary data.</text>
</comment>
<feature type="domain" description="Putative regulatory protein FmdB zinc ribbon" evidence="2">
    <location>
        <begin position="1"/>
        <end position="41"/>
    </location>
</feature>
<proteinExistence type="predicted"/>
<dbReference type="Proteomes" id="UP001348641">
    <property type="component" value="Unassembled WGS sequence"/>
</dbReference>
<protein>
    <submittedName>
        <fullName evidence="3">Zinc ribbon domain-containing protein</fullName>
    </submittedName>
</protein>
<dbReference type="InterPro" id="IPR013429">
    <property type="entry name" value="Regulatory_FmdB_Zinc_ribbon"/>
</dbReference>
<feature type="region of interest" description="Disordered" evidence="1">
    <location>
        <begin position="51"/>
        <end position="126"/>
    </location>
</feature>
<dbReference type="NCBIfam" id="TIGR02605">
    <property type="entry name" value="CxxC_CxxC_SSSS"/>
    <property type="match status" value="1"/>
</dbReference>
<organism evidence="3 4">
    <name type="scientific">Nocardiopsis tropica</name>
    <dbReference type="NCBI Taxonomy" id="109330"/>
    <lineage>
        <taxon>Bacteria</taxon>
        <taxon>Bacillati</taxon>
        <taxon>Actinomycetota</taxon>
        <taxon>Actinomycetes</taxon>
        <taxon>Streptosporangiales</taxon>
        <taxon>Nocardiopsidaceae</taxon>
        <taxon>Nocardiopsis</taxon>
    </lineage>
</organism>
<dbReference type="RefSeq" id="WP_330156718.1">
    <property type="nucleotide sequence ID" value="NZ_BAAAJA010000001.1"/>
</dbReference>